<name>A0A498H1G2_9EURY</name>
<protein>
    <recommendedName>
        <fullName evidence="3">PBS lyase</fullName>
    </recommendedName>
</protein>
<reference evidence="1 2" key="1">
    <citation type="journal article" date="2015" name="Int. J. Syst. Evol. Microbiol.">
        <title>Methanoculleus taiwanensis sp. nov., a methanogen isolated from deep marine sediment at the deformation front area near Taiwan.</title>
        <authorList>
            <person name="Weng C.Y."/>
            <person name="Chen S.C."/>
            <person name="Lai M.C."/>
            <person name="Wu S.Y."/>
            <person name="Lin S."/>
            <person name="Yang T.F."/>
            <person name="Chen P.C."/>
        </authorList>
    </citation>
    <scope>NUCLEOTIDE SEQUENCE [LARGE SCALE GENOMIC DNA]</scope>
    <source>
        <strain evidence="1 2">CYW4</strain>
    </source>
</reference>
<evidence type="ECO:0000313" key="2">
    <source>
        <dbReference type="Proteomes" id="UP000290932"/>
    </source>
</evidence>
<dbReference type="Proteomes" id="UP000290932">
    <property type="component" value="Unassembled WGS sequence"/>
</dbReference>
<dbReference type="SMART" id="SM00567">
    <property type="entry name" value="EZ_HEAT"/>
    <property type="match status" value="2"/>
</dbReference>
<dbReference type="GO" id="GO:0016491">
    <property type="term" value="F:oxidoreductase activity"/>
    <property type="evidence" value="ECO:0007669"/>
    <property type="project" value="TreeGrafter"/>
</dbReference>
<dbReference type="EMBL" id="LHQS01000001">
    <property type="protein sequence ID" value="RXE56781.1"/>
    <property type="molecule type" value="Genomic_DNA"/>
</dbReference>
<evidence type="ECO:0000313" key="1">
    <source>
        <dbReference type="EMBL" id="RXE56781.1"/>
    </source>
</evidence>
<dbReference type="Gene3D" id="1.25.10.10">
    <property type="entry name" value="Leucine-rich Repeat Variant"/>
    <property type="match status" value="1"/>
</dbReference>
<comment type="caution">
    <text evidence="1">The sequence shown here is derived from an EMBL/GenBank/DDBJ whole genome shotgun (WGS) entry which is preliminary data.</text>
</comment>
<dbReference type="RefSeq" id="WP_128692511.1">
    <property type="nucleotide sequence ID" value="NZ_LHQS01000001.1"/>
</dbReference>
<dbReference type="InterPro" id="IPR004155">
    <property type="entry name" value="PBS_lyase_HEAT"/>
</dbReference>
<gene>
    <name evidence="1" type="ORF">ABH15_01015</name>
</gene>
<dbReference type="SUPFAM" id="SSF48371">
    <property type="entry name" value="ARM repeat"/>
    <property type="match status" value="1"/>
</dbReference>
<organism evidence="1 2">
    <name type="scientific">Methanoculleus taiwanensis</name>
    <dbReference type="NCBI Taxonomy" id="1550565"/>
    <lineage>
        <taxon>Archaea</taxon>
        <taxon>Methanobacteriati</taxon>
        <taxon>Methanobacteriota</taxon>
        <taxon>Stenosarchaea group</taxon>
        <taxon>Methanomicrobia</taxon>
        <taxon>Methanomicrobiales</taxon>
        <taxon>Methanomicrobiaceae</taxon>
        <taxon>Methanoculleus</taxon>
    </lineage>
</organism>
<dbReference type="PANTHER" id="PTHR12697">
    <property type="entry name" value="PBS LYASE HEAT-LIKE PROTEIN"/>
    <property type="match status" value="1"/>
</dbReference>
<keyword evidence="2" id="KW-1185">Reference proteome</keyword>
<dbReference type="AlphaFoldDB" id="A0A498H1G2"/>
<evidence type="ECO:0008006" key="3">
    <source>
        <dbReference type="Google" id="ProtNLM"/>
    </source>
</evidence>
<dbReference type="OrthoDB" id="107836at2157"/>
<dbReference type="Pfam" id="PF13646">
    <property type="entry name" value="HEAT_2"/>
    <property type="match status" value="1"/>
</dbReference>
<dbReference type="InterPro" id="IPR011989">
    <property type="entry name" value="ARM-like"/>
</dbReference>
<sequence length="106" mass="10839">MTGDTRNLIAVLRDGTSADRMAAASTLARMGSPVIEDLASALVDSNPRLRMWAAYTLGLIGDPATVGLLAAAAADDDPGVRKWALAALEAIEDCAAGSSCESGCCR</sequence>
<dbReference type="InterPro" id="IPR016024">
    <property type="entry name" value="ARM-type_fold"/>
</dbReference>
<dbReference type="PANTHER" id="PTHR12697:SF5">
    <property type="entry name" value="DEOXYHYPUSINE HYDROXYLASE"/>
    <property type="match status" value="1"/>
</dbReference>
<proteinExistence type="predicted"/>
<accession>A0A498H1G2</accession>